<sequence>MAQTPGPSQQDVYGGTIWQDAVCHVGELALPTCEWPDACQPSPLLLLGPEARVAMETGGLSLPRGDEENGRRGSQVLALWFYSVVSPSLVRPRPRPQLCLSPPGGCGVTRIVAMDQLGLRPPSELLRRKPLSSYITLWLFLSTPPPPPSPPLPYNMMYMMVCSPQALCCAAVMLSVTQLRPQPCS</sequence>
<reference evidence="1" key="1">
    <citation type="submission" date="2020-03" db="EMBL/GenBank/DDBJ databases">
        <authorList>
            <person name="Weist P."/>
        </authorList>
    </citation>
    <scope>NUCLEOTIDE SEQUENCE</scope>
</reference>
<evidence type="ECO:0000313" key="1">
    <source>
        <dbReference type="EMBL" id="CAB1453061.1"/>
    </source>
</evidence>
<dbReference type="AlphaFoldDB" id="A0A9N7Z7A3"/>
<keyword evidence="2" id="KW-1185">Reference proteome</keyword>
<dbReference type="Proteomes" id="UP001153269">
    <property type="component" value="Unassembled WGS sequence"/>
</dbReference>
<accession>A0A9N7Z7A3</accession>
<proteinExistence type="predicted"/>
<gene>
    <name evidence="1" type="ORF">PLEPLA_LOCUS40811</name>
</gene>
<comment type="caution">
    <text evidence="1">The sequence shown here is derived from an EMBL/GenBank/DDBJ whole genome shotgun (WGS) entry which is preliminary data.</text>
</comment>
<protein>
    <submittedName>
        <fullName evidence="1">Uncharacterized protein</fullName>
    </submittedName>
</protein>
<evidence type="ECO:0000313" key="2">
    <source>
        <dbReference type="Proteomes" id="UP001153269"/>
    </source>
</evidence>
<name>A0A9N7Z7A3_PLEPL</name>
<organism evidence="1 2">
    <name type="scientific">Pleuronectes platessa</name>
    <name type="common">European plaice</name>
    <dbReference type="NCBI Taxonomy" id="8262"/>
    <lineage>
        <taxon>Eukaryota</taxon>
        <taxon>Metazoa</taxon>
        <taxon>Chordata</taxon>
        <taxon>Craniata</taxon>
        <taxon>Vertebrata</taxon>
        <taxon>Euteleostomi</taxon>
        <taxon>Actinopterygii</taxon>
        <taxon>Neopterygii</taxon>
        <taxon>Teleostei</taxon>
        <taxon>Neoteleostei</taxon>
        <taxon>Acanthomorphata</taxon>
        <taxon>Carangaria</taxon>
        <taxon>Pleuronectiformes</taxon>
        <taxon>Pleuronectoidei</taxon>
        <taxon>Pleuronectidae</taxon>
        <taxon>Pleuronectes</taxon>
    </lineage>
</organism>
<dbReference type="EMBL" id="CADEAL010004155">
    <property type="protein sequence ID" value="CAB1453061.1"/>
    <property type="molecule type" value="Genomic_DNA"/>
</dbReference>